<evidence type="ECO:0000256" key="1">
    <source>
        <dbReference type="SAM" id="Phobius"/>
    </source>
</evidence>
<sequence>MVVSKRVTNAKSQAFVRTSLYGGKKAPGFWQNVRKQMRAHPLVIGFIFFIMIFSGVFSFFMNLPSEKRDFSD</sequence>
<keyword evidence="1" id="KW-0812">Transmembrane</keyword>
<proteinExistence type="predicted"/>
<name>A0AAD9MNZ0_PROWI</name>
<dbReference type="EMBL" id="JASFZW010000002">
    <property type="protein sequence ID" value="KAK2079906.1"/>
    <property type="molecule type" value="Genomic_DNA"/>
</dbReference>
<protein>
    <submittedName>
        <fullName evidence="2">Uncharacterized protein</fullName>
    </submittedName>
</protein>
<accession>A0AAD9MNZ0</accession>
<evidence type="ECO:0000313" key="2">
    <source>
        <dbReference type="EMBL" id="KAK2079906.1"/>
    </source>
</evidence>
<feature type="transmembrane region" description="Helical" evidence="1">
    <location>
        <begin position="42"/>
        <end position="63"/>
    </location>
</feature>
<comment type="caution">
    <text evidence="2">The sequence shown here is derived from an EMBL/GenBank/DDBJ whole genome shotgun (WGS) entry which is preliminary data.</text>
</comment>
<dbReference type="AlphaFoldDB" id="A0AAD9MNZ0"/>
<gene>
    <name evidence="2" type="ORF">QBZ16_002301</name>
</gene>
<evidence type="ECO:0000313" key="3">
    <source>
        <dbReference type="Proteomes" id="UP001255856"/>
    </source>
</evidence>
<keyword evidence="1" id="KW-1133">Transmembrane helix</keyword>
<dbReference type="Proteomes" id="UP001255856">
    <property type="component" value="Unassembled WGS sequence"/>
</dbReference>
<keyword evidence="3" id="KW-1185">Reference proteome</keyword>
<keyword evidence="1" id="KW-0472">Membrane</keyword>
<organism evidence="2 3">
    <name type="scientific">Prototheca wickerhamii</name>
    <dbReference type="NCBI Taxonomy" id="3111"/>
    <lineage>
        <taxon>Eukaryota</taxon>
        <taxon>Viridiplantae</taxon>
        <taxon>Chlorophyta</taxon>
        <taxon>core chlorophytes</taxon>
        <taxon>Trebouxiophyceae</taxon>
        <taxon>Chlorellales</taxon>
        <taxon>Chlorellaceae</taxon>
        <taxon>Prototheca</taxon>
    </lineage>
</organism>
<reference evidence="2" key="1">
    <citation type="submission" date="2021-01" db="EMBL/GenBank/DDBJ databases">
        <authorList>
            <person name="Eckstrom K.M.E."/>
        </authorList>
    </citation>
    <scope>NUCLEOTIDE SEQUENCE</scope>
    <source>
        <strain evidence="2">UVCC 0001</strain>
    </source>
</reference>